<gene>
    <name evidence="1" type="ORF">RPERSI_LOCUS36361</name>
</gene>
<protein>
    <submittedName>
        <fullName evidence="1">6010_t:CDS:1</fullName>
    </submittedName>
</protein>
<dbReference type="EMBL" id="CAJVQC010173742">
    <property type="protein sequence ID" value="CAG8851003.1"/>
    <property type="molecule type" value="Genomic_DNA"/>
</dbReference>
<dbReference type="Proteomes" id="UP000789920">
    <property type="component" value="Unassembled WGS sequence"/>
</dbReference>
<comment type="caution">
    <text evidence="1">The sequence shown here is derived from an EMBL/GenBank/DDBJ whole genome shotgun (WGS) entry which is preliminary data.</text>
</comment>
<feature type="non-terminal residue" evidence="1">
    <location>
        <position position="162"/>
    </location>
</feature>
<sequence>ESFEAWIDLIYGSENQDTSDNSSLSSDNKADIPSAGNRRQWQYVHRSAYHNKNYICHKKCKIKRRKASTDLEDSNTVEYLLPVDCSGFLEKARAAIFLSLDELWNISNIIDLKASILDPDLNYFHLPQFKNRKKLKHKSVMNYHCLKTQINVSSNVEAVKSL</sequence>
<name>A0ACA9SYB6_9GLOM</name>
<accession>A0ACA9SYB6</accession>
<proteinExistence type="predicted"/>
<feature type="non-terminal residue" evidence="1">
    <location>
        <position position="1"/>
    </location>
</feature>
<reference evidence="1" key="1">
    <citation type="submission" date="2021-06" db="EMBL/GenBank/DDBJ databases">
        <authorList>
            <person name="Kallberg Y."/>
            <person name="Tangrot J."/>
            <person name="Rosling A."/>
        </authorList>
    </citation>
    <scope>NUCLEOTIDE SEQUENCE</scope>
    <source>
        <strain evidence="1">MA461A</strain>
    </source>
</reference>
<organism evidence="1 2">
    <name type="scientific">Racocetra persica</name>
    <dbReference type="NCBI Taxonomy" id="160502"/>
    <lineage>
        <taxon>Eukaryota</taxon>
        <taxon>Fungi</taxon>
        <taxon>Fungi incertae sedis</taxon>
        <taxon>Mucoromycota</taxon>
        <taxon>Glomeromycotina</taxon>
        <taxon>Glomeromycetes</taxon>
        <taxon>Diversisporales</taxon>
        <taxon>Gigasporaceae</taxon>
        <taxon>Racocetra</taxon>
    </lineage>
</organism>
<evidence type="ECO:0000313" key="1">
    <source>
        <dbReference type="EMBL" id="CAG8851003.1"/>
    </source>
</evidence>
<evidence type="ECO:0000313" key="2">
    <source>
        <dbReference type="Proteomes" id="UP000789920"/>
    </source>
</evidence>
<keyword evidence="2" id="KW-1185">Reference proteome</keyword>